<dbReference type="AlphaFoldDB" id="A0A430FTQ5"/>
<protein>
    <submittedName>
        <fullName evidence="2">Transporter</fullName>
    </submittedName>
</protein>
<keyword evidence="3" id="KW-1185">Reference proteome</keyword>
<dbReference type="EMBL" id="QXGK01000010">
    <property type="protein sequence ID" value="RSX56330.1"/>
    <property type="molecule type" value="Genomic_DNA"/>
</dbReference>
<dbReference type="RefSeq" id="WP_206430937.1">
    <property type="nucleotide sequence ID" value="NZ_QXGK01000010.1"/>
</dbReference>
<organism evidence="2 3">
    <name type="scientific">Bifidobacterium samirii</name>
    <dbReference type="NCBI Taxonomy" id="2306974"/>
    <lineage>
        <taxon>Bacteria</taxon>
        <taxon>Bacillati</taxon>
        <taxon>Actinomycetota</taxon>
        <taxon>Actinomycetes</taxon>
        <taxon>Bifidobacteriales</taxon>
        <taxon>Bifidobacteriaceae</taxon>
        <taxon>Bifidobacterium</taxon>
    </lineage>
</organism>
<feature type="transmembrane region" description="Helical" evidence="1">
    <location>
        <begin position="142"/>
        <end position="166"/>
    </location>
</feature>
<accession>A0A430FTQ5</accession>
<reference evidence="2 3" key="1">
    <citation type="submission" date="2018-09" db="EMBL/GenBank/DDBJ databases">
        <title>Characterization of the phylogenetic diversity of five novel species belonging to the genus Bifidobacterium.</title>
        <authorList>
            <person name="Lugli G.A."/>
            <person name="Duranti S."/>
            <person name="Milani C."/>
        </authorList>
    </citation>
    <scope>NUCLEOTIDE SEQUENCE [LARGE SCALE GENOMIC DNA]</scope>
    <source>
        <strain evidence="2 3">2033B</strain>
    </source>
</reference>
<evidence type="ECO:0000313" key="2">
    <source>
        <dbReference type="EMBL" id="RSX56330.1"/>
    </source>
</evidence>
<name>A0A430FTQ5_9BIFI</name>
<gene>
    <name evidence="2" type="ORF">D2E24_1143</name>
</gene>
<keyword evidence="1" id="KW-1133">Transmembrane helix</keyword>
<keyword evidence="1" id="KW-0812">Transmembrane</keyword>
<feature type="transmembrane region" description="Helical" evidence="1">
    <location>
        <begin position="65"/>
        <end position="86"/>
    </location>
</feature>
<feature type="transmembrane region" description="Helical" evidence="1">
    <location>
        <begin position="107"/>
        <end position="127"/>
    </location>
</feature>
<sequence>MLMVEKLFLWFLFYSCCGWVYESILVSVQQRRPVNRGFLNGPLCPIYGTGAVLAVVLLGDVRSPVLVFLISAFGASVLEYATSWVMERLFHARWWDYSNFRFNLDGRICLLGAVVFGVGGVVITGVAQPQVERWTDMLPLPAMHWLCVVFFLLLVIDTAVTVAGVADLDDRLDRMAEMMARYGELARDAVGDAVADAQERLGQAADDVRSGVKAGVPGVVSGAVADAMADAHDRLGERWQAGRGMSVELMMRIRDAADSALNFQQRRMIASFPKLRTERHGETLAQLRDTLERLYRRGR</sequence>
<dbReference type="Proteomes" id="UP000287470">
    <property type="component" value="Unassembled WGS sequence"/>
</dbReference>
<dbReference type="InterPro" id="IPR010540">
    <property type="entry name" value="CmpB_TMEM229"/>
</dbReference>
<feature type="transmembrane region" description="Helical" evidence="1">
    <location>
        <begin position="38"/>
        <end position="59"/>
    </location>
</feature>
<evidence type="ECO:0000313" key="3">
    <source>
        <dbReference type="Proteomes" id="UP000287470"/>
    </source>
</evidence>
<keyword evidence="1" id="KW-0472">Membrane</keyword>
<evidence type="ECO:0000256" key="1">
    <source>
        <dbReference type="SAM" id="Phobius"/>
    </source>
</evidence>
<feature type="transmembrane region" description="Helical" evidence="1">
    <location>
        <begin position="7"/>
        <end position="26"/>
    </location>
</feature>
<proteinExistence type="predicted"/>
<dbReference type="Pfam" id="PF06541">
    <property type="entry name" value="ABC_trans_CmpB"/>
    <property type="match status" value="1"/>
</dbReference>
<comment type="caution">
    <text evidence="2">The sequence shown here is derived from an EMBL/GenBank/DDBJ whole genome shotgun (WGS) entry which is preliminary data.</text>
</comment>